<dbReference type="CDD" id="cd17546">
    <property type="entry name" value="REC_hyHK_CKI1_RcsC-like"/>
    <property type="match status" value="1"/>
</dbReference>
<dbReference type="CDD" id="cd00082">
    <property type="entry name" value="HisKA"/>
    <property type="match status" value="1"/>
</dbReference>
<dbReference type="EMBL" id="JAAKGT010000009">
    <property type="protein sequence ID" value="NGM51335.1"/>
    <property type="molecule type" value="Genomic_DNA"/>
</dbReference>
<dbReference type="InterPro" id="IPR036890">
    <property type="entry name" value="HATPase_C_sf"/>
</dbReference>
<comment type="caution">
    <text evidence="10">The sequence shown here is derived from an EMBL/GenBank/DDBJ whole genome shotgun (WGS) entry which is preliminary data.</text>
</comment>
<feature type="domain" description="Histidine kinase" evidence="8">
    <location>
        <begin position="474"/>
        <end position="696"/>
    </location>
</feature>
<dbReference type="InterPro" id="IPR001789">
    <property type="entry name" value="Sig_transdc_resp-reg_receiver"/>
</dbReference>
<feature type="domain" description="Response regulatory" evidence="9">
    <location>
        <begin position="726"/>
        <end position="842"/>
    </location>
</feature>
<name>A0A6G4R1G1_9CAUL</name>
<dbReference type="RefSeq" id="WP_165260688.1">
    <property type="nucleotide sequence ID" value="NZ_JAAKGT010000009.1"/>
</dbReference>
<dbReference type="Pfam" id="PF00512">
    <property type="entry name" value="HisKA"/>
    <property type="match status" value="1"/>
</dbReference>
<keyword evidence="7" id="KW-0732">Signal</keyword>
<dbReference type="PRINTS" id="PR00344">
    <property type="entry name" value="BCTRLSENSOR"/>
</dbReference>
<organism evidence="10">
    <name type="scientific">Caulobacter sp. 602-2</name>
    <dbReference type="NCBI Taxonomy" id="2710887"/>
    <lineage>
        <taxon>Bacteria</taxon>
        <taxon>Pseudomonadati</taxon>
        <taxon>Pseudomonadota</taxon>
        <taxon>Alphaproteobacteria</taxon>
        <taxon>Caulobacterales</taxon>
        <taxon>Caulobacteraceae</taxon>
        <taxon>Caulobacter</taxon>
    </lineage>
</organism>
<evidence type="ECO:0000259" key="9">
    <source>
        <dbReference type="PROSITE" id="PS50110"/>
    </source>
</evidence>
<evidence type="ECO:0000256" key="5">
    <source>
        <dbReference type="PROSITE-ProRule" id="PRU00169"/>
    </source>
</evidence>
<dbReference type="InterPro" id="IPR004358">
    <property type="entry name" value="Sig_transdc_His_kin-like_C"/>
</dbReference>
<evidence type="ECO:0000256" key="4">
    <source>
        <dbReference type="ARBA" id="ARBA00023012"/>
    </source>
</evidence>
<dbReference type="Gene3D" id="3.30.565.10">
    <property type="entry name" value="Histidine kinase-like ATPase, C-terminal domain"/>
    <property type="match status" value="1"/>
</dbReference>
<dbReference type="Pfam" id="PF02518">
    <property type="entry name" value="HATPase_c"/>
    <property type="match status" value="1"/>
</dbReference>
<keyword evidence="6" id="KW-0472">Membrane</keyword>
<proteinExistence type="predicted"/>
<dbReference type="SUPFAM" id="SSF47384">
    <property type="entry name" value="Homodimeric domain of signal transducing histidine kinase"/>
    <property type="match status" value="1"/>
</dbReference>
<dbReference type="PANTHER" id="PTHR45339:SF1">
    <property type="entry name" value="HYBRID SIGNAL TRANSDUCTION HISTIDINE KINASE J"/>
    <property type="match status" value="1"/>
</dbReference>
<keyword evidence="6" id="KW-1133">Transmembrane helix</keyword>
<dbReference type="CDD" id="cd16922">
    <property type="entry name" value="HATPase_EvgS-ArcB-TorS-like"/>
    <property type="match status" value="1"/>
</dbReference>
<dbReference type="PROSITE" id="PS50110">
    <property type="entry name" value="RESPONSE_REGULATORY"/>
    <property type="match status" value="1"/>
</dbReference>
<evidence type="ECO:0000256" key="3">
    <source>
        <dbReference type="ARBA" id="ARBA00022553"/>
    </source>
</evidence>
<dbReference type="SUPFAM" id="SSF52172">
    <property type="entry name" value="CheY-like"/>
    <property type="match status" value="1"/>
</dbReference>
<sequence>MKRILSLLLALVALAGVLPARAASPDIGGQAGKLQTLYREIGVQRVGPAPHANEDVERAGRRALRQRGDTRLYALWRVLYAYKSNHVDQAFKDWIATVRATARSDGDAELTTLAEMMEAAYELETRGPSGVDDARWARFLEGSGREIGLMAGVERIRLLARSGRWTQASQFAGELFEDLEERGSIARPLLAEAHQVHSYTLSEIGDKDGALDHMAEAARLDERDAFYMRKIERLYDIAYTAAELGEIQAAERFAQMHHRMSEATGDQDLLTWDQNLCAVIADARDDPRAVLRCLVDAGPALAAPRDRVSVSMLRLRAKALARTGYAARARADLAVLDQAPPRAARPDPIGRLLVEAYIANAEGRGKDAFALFDRWRVSHARETSATQAATAAQISSALEAELRAKRSESRRLTAEVELTRRLAQATGVIAALMALLVVGGIAWAVYMRRAQANLKDARGRAEAASDAKSSFLAVMSHELRTPLNGMLGMAQALRADHLEGRQREQVDLLIDSGETLLVLLNDILDLSKIEAGKLDIAPTAGDLVQTVGRLVNGFQPTAREKGIVLSFNVDGDPPPCLMFDVVRVRQCVANLVSNALKFTSEGRVEVTLACALEPNSGRQAVRLTVSDTGIGMSSATLDKLFGAFTQADASTTRNYGGSGLGLNITRRLAELMGGSVNVRSREGEGSLFTLRFLADVVEAPAPAAIAPAEASAVFELDALTSLGGRRVLVVDDHPINRRVIRLFLEPFGCELVEVENGQEALAAVEAEAFDIVLMDVNMPVMDGLEATRRLRADPRWRNLPIVALTADVMSTQIRTCLEAGMDAHVAKPIDMRNLLTILAQVVVAAQTRASVRSRKVAWARG</sequence>
<evidence type="ECO:0000256" key="2">
    <source>
        <dbReference type="ARBA" id="ARBA00012438"/>
    </source>
</evidence>
<dbReference type="SMART" id="SM00387">
    <property type="entry name" value="HATPase_c"/>
    <property type="match status" value="1"/>
</dbReference>
<gene>
    <name evidence="10" type="ORF">G5B46_17130</name>
</gene>
<dbReference type="PANTHER" id="PTHR45339">
    <property type="entry name" value="HYBRID SIGNAL TRANSDUCTION HISTIDINE KINASE J"/>
    <property type="match status" value="1"/>
</dbReference>
<feature type="signal peptide" evidence="7">
    <location>
        <begin position="1"/>
        <end position="22"/>
    </location>
</feature>
<evidence type="ECO:0000256" key="1">
    <source>
        <dbReference type="ARBA" id="ARBA00000085"/>
    </source>
</evidence>
<evidence type="ECO:0000313" key="10">
    <source>
        <dbReference type="EMBL" id="NGM51335.1"/>
    </source>
</evidence>
<dbReference type="InterPro" id="IPR011006">
    <property type="entry name" value="CheY-like_superfamily"/>
</dbReference>
<dbReference type="InterPro" id="IPR003661">
    <property type="entry name" value="HisK_dim/P_dom"/>
</dbReference>
<dbReference type="Gene3D" id="1.10.287.130">
    <property type="match status" value="1"/>
</dbReference>
<protein>
    <recommendedName>
        <fullName evidence="2">histidine kinase</fullName>
        <ecNumber evidence="2">2.7.13.3</ecNumber>
    </recommendedName>
</protein>
<dbReference type="SUPFAM" id="SSF55874">
    <property type="entry name" value="ATPase domain of HSP90 chaperone/DNA topoisomerase II/histidine kinase"/>
    <property type="match status" value="1"/>
</dbReference>
<reference evidence="10" key="1">
    <citation type="submission" date="2020-02" db="EMBL/GenBank/DDBJ databases">
        <authorList>
            <person name="Gao J."/>
            <person name="Sun J."/>
        </authorList>
    </citation>
    <scope>NUCLEOTIDE SEQUENCE</scope>
    <source>
        <strain evidence="10">602-2</strain>
    </source>
</reference>
<feature type="chain" id="PRO_5026051378" description="histidine kinase" evidence="7">
    <location>
        <begin position="23"/>
        <end position="861"/>
    </location>
</feature>
<dbReference type="PROSITE" id="PS50109">
    <property type="entry name" value="HIS_KIN"/>
    <property type="match status" value="1"/>
</dbReference>
<dbReference type="SMART" id="SM00388">
    <property type="entry name" value="HisKA"/>
    <property type="match status" value="1"/>
</dbReference>
<dbReference type="InterPro" id="IPR003594">
    <property type="entry name" value="HATPase_dom"/>
</dbReference>
<dbReference type="GO" id="GO:0000155">
    <property type="term" value="F:phosphorelay sensor kinase activity"/>
    <property type="evidence" value="ECO:0007669"/>
    <property type="project" value="InterPro"/>
</dbReference>
<feature type="modified residue" description="4-aspartylphosphate" evidence="5">
    <location>
        <position position="775"/>
    </location>
</feature>
<dbReference type="Gene3D" id="3.40.50.2300">
    <property type="match status" value="1"/>
</dbReference>
<evidence type="ECO:0000259" key="8">
    <source>
        <dbReference type="PROSITE" id="PS50109"/>
    </source>
</evidence>
<feature type="transmembrane region" description="Helical" evidence="6">
    <location>
        <begin position="425"/>
        <end position="446"/>
    </location>
</feature>
<keyword evidence="4" id="KW-0902">Two-component regulatory system</keyword>
<dbReference type="SMART" id="SM00448">
    <property type="entry name" value="REC"/>
    <property type="match status" value="1"/>
</dbReference>
<dbReference type="EC" id="2.7.13.3" evidence="2"/>
<accession>A0A6G4R1G1</accession>
<dbReference type="FunFam" id="3.30.565.10:FF:000010">
    <property type="entry name" value="Sensor histidine kinase RcsC"/>
    <property type="match status" value="1"/>
</dbReference>
<keyword evidence="3 5" id="KW-0597">Phosphoprotein</keyword>
<comment type="catalytic activity">
    <reaction evidence="1">
        <text>ATP + protein L-histidine = ADP + protein N-phospho-L-histidine.</text>
        <dbReference type="EC" id="2.7.13.3"/>
    </reaction>
</comment>
<dbReference type="Pfam" id="PF00072">
    <property type="entry name" value="Response_reg"/>
    <property type="match status" value="1"/>
</dbReference>
<keyword evidence="6" id="KW-0812">Transmembrane</keyword>
<dbReference type="InterPro" id="IPR036097">
    <property type="entry name" value="HisK_dim/P_sf"/>
</dbReference>
<dbReference type="InterPro" id="IPR005467">
    <property type="entry name" value="His_kinase_dom"/>
</dbReference>
<evidence type="ECO:0000256" key="7">
    <source>
        <dbReference type="SAM" id="SignalP"/>
    </source>
</evidence>
<dbReference type="AlphaFoldDB" id="A0A6G4R1G1"/>
<evidence type="ECO:0000256" key="6">
    <source>
        <dbReference type="SAM" id="Phobius"/>
    </source>
</evidence>